<accession>A0A9N9PJV2</accession>
<protein>
    <submittedName>
        <fullName evidence="2">Uncharacterized protein</fullName>
    </submittedName>
</protein>
<organism evidence="2 3">
    <name type="scientific">Hymenoscyphus fraxineus</name>
    <dbReference type="NCBI Taxonomy" id="746836"/>
    <lineage>
        <taxon>Eukaryota</taxon>
        <taxon>Fungi</taxon>
        <taxon>Dikarya</taxon>
        <taxon>Ascomycota</taxon>
        <taxon>Pezizomycotina</taxon>
        <taxon>Leotiomycetes</taxon>
        <taxon>Helotiales</taxon>
        <taxon>Helotiaceae</taxon>
        <taxon>Hymenoscyphus</taxon>
    </lineage>
</organism>
<keyword evidence="3" id="KW-1185">Reference proteome</keyword>
<feature type="region of interest" description="Disordered" evidence="1">
    <location>
        <begin position="1"/>
        <end position="27"/>
    </location>
</feature>
<gene>
    <name evidence="2" type="ORF">HYFRA_00003649</name>
</gene>
<reference evidence="2" key="1">
    <citation type="submission" date="2021-07" db="EMBL/GenBank/DDBJ databases">
        <authorList>
            <person name="Durling M."/>
        </authorList>
    </citation>
    <scope>NUCLEOTIDE SEQUENCE</scope>
</reference>
<feature type="compositionally biased region" description="Low complexity" evidence="1">
    <location>
        <begin position="127"/>
        <end position="137"/>
    </location>
</feature>
<dbReference type="EMBL" id="CAJVRL010000070">
    <property type="protein sequence ID" value="CAG8956269.1"/>
    <property type="molecule type" value="Genomic_DNA"/>
</dbReference>
<proteinExistence type="predicted"/>
<feature type="region of interest" description="Disordered" evidence="1">
    <location>
        <begin position="120"/>
        <end position="146"/>
    </location>
</feature>
<dbReference type="AlphaFoldDB" id="A0A9N9PJV2"/>
<name>A0A9N9PJV2_9HELO</name>
<evidence type="ECO:0000313" key="3">
    <source>
        <dbReference type="Proteomes" id="UP000696280"/>
    </source>
</evidence>
<evidence type="ECO:0000313" key="2">
    <source>
        <dbReference type="EMBL" id="CAG8956269.1"/>
    </source>
</evidence>
<comment type="caution">
    <text evidence="2">The sequence shown here is derived from an EMBL/GenBank/DDBJ whole genome shotgun (WGS) entry which is preliminary data.</text>
</comment>
<dbReference type="Proteomes" id="UP000696280">
    <property type="component" value="Unassembled WGS sequence"/>
</dbReference>
<sequence>MALASASTTESSESEYSPVARLQHGNGKTTGLRGFGVLVLRHPLLAPPKHPSYSRNQMVIVICETSVFDMPAKWLKHSCVCVSVKSYECLKASTVRVLLASTTLVRVWFASKLSPTRCGQLQHPHRSSTTTTSLLKSGTKHPKKTFPESWDPASPFFQGAVAVIANPGHCQLIRALVPPSPCVVRITTLGP</sequence>
<evidence type="ECO:0000256" key="1">
    <source>
        <dbReference type="SAM" id="MobiDB-lite"/>
    </source>
</evidence>
<feature type="compositionally biased region" description="Low complexity" evidence="1">
    <location>
        <begin position="1"/>
        <end position="15"/>
    </location>
</feature>